<keyword evidence="1" id="KW-0812">Transmembrane</keyword>
<keyword evidence="1" id="KW-0472">Membrane</keyword>
<evidence type="ECO:0000313" key="3">
    <source>
        <dbReference type="Proteomes" id="UP000886748"/>
    </source>
</evidence>
<feature type="transmembrane region" description="Helical" evidence="1">
    <location>
        <begin position="6"/>
        <end position="23"/>
    </location>
</feature>
<accession>A0A9D1N1A0</accession>
<organism evidence="2 3">
    <name type="scientific">Candidatus Limenecus avicola</name>
    <dbReference type="NCBI Taxonomy" id="2840847"/>
    <lineage>
        <taxon>Bacteria</taxon>
        <taxon>Bacillati</taxon>
        <taxon>Bacillota</taxon>
        <taxon>Clostridia</taxon>
        <taxon>Eubacteriales</taxon>
        <taxon>Clostridiaceae</taxon>
        <taxon>Clostridiaceae incertae sedis</taxon>
        <taxon>Candidatus Limenecus</taxon>
    </lineage>
</organism>
<name>A0A9D1N1A0_9CLOT</name>
<feature type="transmembrane region" description="Helical" evidence="1">
    <location>
        <begin position="62"/>
        <end position="79"/>
    </location>
</feature>
<feature type="transmembrane region" description="Helical" evidence="1">
    <location>
        <begin position="273"/>
        <end position="289"/>
    </location>
</feature>
<proteinExistence type="predicted"/>
<feature type="transmembrane region" description="Helical" evidence="1">
    <location>
        <begin position="380"/>
        <end position="402"/>
    </location>
</feature>
<dbReference type="EMBL" id="DVOD01000055">
    <property type="protein sequence ID" value="HIU93005.1"/>
    <property type="molecule type" value="Genomic_DNA"/>
</dbReference>
<feature type="transmembrane region" description="Helical" evidence="1">
    <location>
        <begin position="296"/>
        <end position="313"/>
    </location>
</feature>
<feature type="transmembrane region" description="Helical" evidence="1">
    <location>
        <begin position="35"/>
        <end position="56"/>
    </location>
</feature>
<reference evidence="2" key="2">
    <citation type="journal article" date="2021" name="PeerJ">
        <title>Extensive microbial diversity within the chicken gut microbiome revealed by metagenomics and culture.</title>
        <authorList>
            <person name="Gilroy R."/>
            <person name="Ravi A."/>
            <person name="Getino M."/>
            <person name="Pursley I."/>
            <person name="Horton D.L."/>
            <person name="Alikhan N.F."/>
            <person name="Baker D."/>
            <person name="Gharbi K."/>
            <person name="Hall N."/>
            <person name="Watson M."/>
            <person name="Adriaenssens E.M."/>
            <person name="Foster-Nyarko E."/>
            <person name="Jarju S."/>
            <person name="Secka A."/>
            <person name="Antonio M."/>
            <person name="Oren A."/>
            <person name="Chaudhuri R.R."/>
            <person name="La Ragione R."/>
            <person name="Hildebrand F."/>
            <person name="Pallen M.J."/>
        </authorList>
    </citation>
    <scope>NUCLEOTIDE SEQUENCE</scope>
    <source>
        <strain evidence="2">CHK154-7741</strain>
    </source>
</reference>
<evidence type="ECO:0008006" key="4">
    <source>
        <dbReference type="Google" id="ProtNLM"/>
    </source>
</evidence>
<gene>
    <name evidence="2" type="ORF">IAD26_07725</name>
</gene>
<feature type="transmembrane region" description="Helical" evidence="1">
    <location>
        <begin position="252"/>
        <end position="267"/>
    </location>
</feature>
<comment type="caution">
    <text evidence="2">The sequence shown here is derived from an EMBL/GenBank/DDBJ whole genome shotgun (WGS) entry which is preliminary data.</text>
</comment>
<sequence>MILGFVYGFLVTLFTGYFAVSCIEREMELRFRLLFSIPLGFGISSILYFLCLYFNVNSFKTTAIIQTILMVVLALMYYNEEKPDMSKHKFKKLSSWFYLLNLYAVLIFLKYFINNPMGSWDGFRIWNIKALFLSTNLPLWQNMFSLPHFMSHNDYPLMLPSLTAGLWNYAGGENYAVNITIALFFTFGLVYLLFQALEYFKSAKIAVVVTSVFMILDIFLVNGAAQCADIPLAYMFLSSIVCLFLYFRKEKFSYILLSEIFAALGAWTKNEGMMFFLIWLAVILGWMLYKKMYKKAGLTLLTAVVPVCFIAWFKYLAHTPNDLVAGFFILKTYHFAFDWSRYAIILKTFVSMAFTRFLLVFALALLCIKGFRIKQINKTPFMLSCAILLLCTAGYFGVYLFSPHDITWLVQNSMDRIILQILPVFLFLFAVNLRIGKPDSRN</sequence>
<feature type="transmembrane region" description="Helical" evidence="1">
    <location>
        <begin position="175"/>
        <end position="194"/>
    </location>
</feature>
<feature type="transmembrane region" description="Helical" evidence="1">
    <location>
        <begin position="344"/>
        <end position="368"/>
    </location>
</feature>
<reference evidence="2" key="1">
    <citation type="submission" date="2020-10" db="EMBL/GenBank/DDBJ databases">
        <authorList>
            <person name="Gilroy R."/>
        </authorList>
    </citation>
    <scope>NUCLEOTIDE SEQUENCE</scope>
    <source>
        <strain evidence="2">CHK154-7741</strain>
    </source>
</reference>
<feature type="transmembrane region" description="Helical" evidence="1">
    <location>
        <begin position="231"/>
        <end position="247"/>
    </location>
</feature>
<keyword evidence="1" id="KW-1133">Transmembrane helix</keyword>
<evidence type="ECO:0000313" key="2">
    <source>
        <dbReference type="EMBL" id="HIU93005.1"/>
    </source>
</evidence>
<feature type="transmembrane region" description="Helical" evidence="1">
    <location>
        <begin position="417"/>
        <end position="435"/>
    </location>
</feature>
<feature type="transmembrane region" description="Helical" evidence="1">
    <location>
        <begin position="95"/>
        <end position="113"/>
    </location>
</feature>
<feature type="transmembrane region" description="Helical" evidence="1">
    <location>
        <begin position="206"/>
        <end position="225"/>
    </location>
</feature>
<evidence type="ECO:0000256" key="1">
    <source>
        <dbReference type="SAM" id="Phobius"/>
    </source>
</evidence>
<dbReference type="AlphaFoldDB" id="A0A9D1N1A0"/>
<protein>
    <recommendedName>
        <fullName evidence="4">Glycosyltransferase RgtA/B/C/D-like domain-containing protein</fullName>
    </recommendedName>
</protein>
<dbReference type="Proteomes" id="UP000886748">
    <property type="component" value="Unassembled WGS sequence"/>
</dbReference>